<keyword evidence="3" id="KW-1185">Reference proteome</keyword>
<dbReference type="Proteomes" id="UP000095767">
    <property type="component" value="Unassembled WGS sequence"/>
</dbReference>
<gene>
    <name evidence="2" type="ORF">BAE44_0017906</name>
</gene>
<name>A0A1E5V7H1_9POAL</name>
<evidence type="ECO:0000313" key="3">
    <source>
        <dbReference type="Proteomes" id="UP000095767"/>
    </source>
</evidence>
<sequence>MDRLVRMFHGGIVNENQEFKNMDDEVELFDTPPHFKDLVDRMMSKFGCGVDEVALRGYFDCGKARSHYVLMNLKTEVHWNQYKKVVEGSNVLCWKVLEEADIDDNEISVGSEEDEIREEEEDGGQLGVDEEEKEEVVVEHGQYESEEGGDVEGEECNTSGVKNRICTNPAH</sequence>
<dbReference type="AlphaFoldDB" id="A0A1E5V7H1"/>
<evidence type="ECO:0000313" key="2">
    <source>
        <dbReference type="EMBL" id="OEL21071.1"/>
    </source>
</evidence>
<feature type="compositionally biased region" description="Acidic residues" evidence="1">
    <location>
        <begin position="108"/>
        <end position="134"/>
    </location>
</feature>
<feature type="compositionally biased region" description="Acidic residues" evidence="1">
    <location>
        <begin position="144"/>
        <end position="155"/>
    </location>
</feature>
<dbReference type="STRING" id="888268.A0A1E5V7H1"/>
<accession>A0A1E5V7H1</accession>
<dbReference type="EMBL" id="LWDX02048891">
    <property type="protein sequence ID" value="OEL21071.1"/>
    <property type="molecule type" value="Genomic_DNA"/>
</dbReference>
<evidence type="ECO:0000256" key="1">
    <source>
        <dbReference type="SAM" id="MobiDB-lite"/>
    </source>
</evidence>
<feature type="region of interest" description="Disordered" evidence="1">
    <location>
        <begin position="108"/>
        <end position="171"/>
    </location>
</feature>
<organism evidence="2 3">
    <name type="scientific">Dichanthelium oligosanthes</name>
    <dbReference type="NCBI Taxonomy" id="888268"/>
    <lineage>
        <taxon>Eukaryota</taxon>
        <taxon>Viridiplantae</taxon>
        <taxon>Streptophyta</taxon>
        <taxon>Embryophyta</taxon>
        <taxon>Tracheophyta</taxon>
        <taxon>Spermatophyta</taxon>
        <taxon>Magnoliopsida</taxon>
        <taxon>Liliopsida</taxon>
        <taxon>Poales</taxon>
        <taxon>Poaceae</taxon>
        <taxon>PACMAD clade</taxon>
        <taxon>Panicoideae</taxon>
        <taxon>Panicodae</taxon>
        <taxon>Paniceae</taxon>
        <taxon>Dichantheliinae</taxon>
        <taxon>Dichanthelium</taxon>
    </lineage>
</organism>
<comment type="caution">
    <text evidence="2">The sequence shown here is derived from an EMBL/GenBank/DDBJ whole genome shotgun (WGS) entry which is preliminary data.</text>
</comment>
<proteinExistence type="predicted"/>
<dbReference type="OrthoDB" id="693938at2759"/>
<reference evidence="2 3" key="1">
    <citation type="submission" date="2016-09" db="EMBL/GenBank/DDBJ databases">
        <title>The draft genome of Dichanthelium oligosanthes: A C3 panicoid grass species.</title>
        <authorList>
            <person name="Studer A.J."/>
            <person name="Schnable J.C."/>
            <person name="Brutnell T.P."/>
        </authorList>
    </citation>
    <scope>NUCLEOTIDE SEQUENCE [LARGE SCALE GENOMIC DNA]</scope>
    <source>
        <strain evidence="3">cv. Kellogg 1175</strain>
        <tissue evidence="2">Leaf</tissue>
    </source>
</reference>
<protein>
    <submittedName>
        <fullName evidence="2">Uncharacterized protein</fullName>
    </submittedName>
</protein>